<name>A0ABM3DF11_SALSA</name>
<sequence length="171" mass="17731">MAMPRLFLSILLTSQLTVYLPSEAQIPPLPTSSPSCLAYPGVPGTPGHNGLPGRDGRDGHDGVTGPKGEKGYPGGIGAQGPPGDVGPAGPKGEIGEPGDAGGNSVISHLLAEIQQLKARQANLEKEQPQFIGAWTLQGVESVPQGCWAMLTPMLPTVVSSWLDVLWVVDHS</sequence>
<dbReference type="RefSeq" id="XP_045557405.1">
    <property type="nucleotide sequence ID" value="XM_045701449.1"/>
</dbReference>
<feature type="compositionally biased region" description="Gly residues" evidence="1">
    <location>
        <begin position="71"/>
        <end position="80"/>
    </location>
</feature>
<feature type="region of interest" description="Disordered" evidence="1">
    <location>
        <begin position="38"/>
        <end position="103"/>
    </location>
</feature>
<feature type="chain" id="PRO_5045546404" evidence="2">
    <location>
        <begin position="25"/>
        <end position="171"/>
    </location>
</feature>
<evidence type="ECO:0000256" key="1">
    <source>
        <dbReference type="SAM" id="MobiDB-lite"/>
    </source>
</evidence>
<proteinExistence type="predicted"/>
<evidence type="ECO:0000256" key="2">
    <source>
        <dbReference type="SAM" id="SignalP"/>
    </source>
</evidence>
<evidence type="ECO:0000313" key="3">
    <source>
        <dbReference type="Proteomes" id="UP001652741"/>
    </source>
</evidence>
<protein>
    <submittedName>
        <fullName evidence="4">Pulmonary surfactant-associated protein A isoform X2</fullName>
    </submittedName>
</protein>
<accession>A0ABM3DF11</accession>
<dbReference type="Pfam" id="PF01391">
    <property type="entry name" value="Collagen"/>
    <property type="match status" value="1"/>
</dbReference>
<dbReference type="GeneID" id="106577972"/>
<dbReference type="Proteomes" id="UP001652741">
    <property type="component" value="Chromosome ssa18"/>
</dbReference>
<reference evidence="4" key="1">
    <citation type="submission" date="2025-08" db="UniProtKB">
        <authorList>
            <consortium name="RefSeq"/>
        </authorList>
    </citation>
    <scope>IDENTIFICATION</scope>
</reference>
<gene>
    <name evidence="4" type="primary">LOC106577972</name>
</gene>
<dbReference type="PANTHER" id="PTHR24637">
    <property type="entry name" value="COLLAGEN"/>
    <property type="match status" value="1"/>
</dbReference>
<keyword evidence="3" id="KW-1185">Reference proteome</keyword>
<organism evidence="3 4">
    <name type="scientific">Salmo salar</name>
    <name type="common">Atlantic salmon</name>
    <dbReference type="NCBI Taxonomy" id="8030"/>
    <lineage>
        <taxon>Eukaryota</taxon>
        <taxon>Metazoa</taxon>
        <taxon>Chordata</taxon>
        <taxon>Craniata</taxon>
        <taxon>Vertebrata</taxon>
        <taxon>Euteleostomi</taxon>
        <taxon>Actinopterygii</taxon>
        <taxon>Neopterygii</taxon>
        <taxon>Teleostei</taxon>
        <taxon>Protacanthopterygii</taxon>
        <taxon>Salmoniformes</taxon>
        <taxon>Salmonidae</taxon>
        <taxon>Salmoninae</taxon>
        <taxon>Salmo</taxon>
    </lineage>
</organism>
<feature type="signal peptide" evidence="2">
    <location>
        <begin position="1"/>
        <end position="24"/>
    </location>
</feature>
<dbReference type="InterPro" id="IPR008160">
    <property type="entry name" value="Collagen"/>
</dbReference>
<keyword evidence="2" id="KW-0732">Signal</keyword>
<evidence type="ECO:0000313" key="4">
    <source>
        <dbReference type="RefSeq" id="XP_045557405.1"/>
    </source>
</evidence>